<dbReference type="EMBL" id="AP018400">
    <property type="protein sequence ID" value="BBA92063.1"/>
    <property type="molecule type" value="Genomic_DNA"/>
</dbReference>
<evidence type="ECO:0000313" key="1">
    <source>
        <dbReference type="EMBL" id="BBA92063.1"/>
    </source>
</evidence>
<proteinExistence type="predicted"/>
<dbReference type="KEGG" id="srq:SR187_2270"/>
<evidence type="ECO:0000313" key="2">
    <source>
        <dbReference type="Proteomes" id="UP000269331"/>
    </source>
</evidence>
<reference evidence="1 2" key="1">
    <citation type="journal article" date="2018" name="Genome Biol. Evol.">
        <title>Complete Genome Sequence of Streptococcus ruminantium sp. nov. GUT-187T (=DSM 104980T =JCM 31869T), the Type Strain of S. ruminantium, and Comparison with Genome Sequences of Streptococcus suis Strains.</title>
        <authorList>
            <person name="Tohya M."/>
            <person name="Sekizaki T."/>
            <person name="Miyoshi-Akiyama T."/>
        </authorList>
    </citation>
    <scope>NUCLEOTIDE SEQUENCE [LARGE SCALE GENOMIC DNA]</scope>
    <source>
        <strain evidence="1 2">GUT187T</strain>
    </source>
</reference>
<evidence type="ECO:0008006" key="3">
    <source>
        <dbReference type="Google" id="ProtNLM"/>
    </source>
</evidence>
<organism evidence="1 2">
    <name type="scientific">Streptococcus ruminantium</name>
    <dbReference type="NCBI Taxonomy" id="1917441"/>
    <lineage>
        <taxon>Bacteria</taxon>
        <taxon>Bacillati</taxon>
        <taxon>Bacillota</taxon>
        <taxon>Bacilli</taxon>
        <taxon>Lactobacillales</taxon>
        <taxon>Streptococcaceae</taxon>
        <taxon>Streptococcus</taxon>
    </lineage>
</organism>
<accession>A0A2Z5U2H5</accession>
<dbReference type="AlphaFoldDB" id="A0A2Z5U2H5"/>
<dbReference type="Proteomes" id="UP000269331">
    <property type="component" value="Chromosome"/>
</dbReference>
<dbReference type="OrthoDB" id="2235245at2"/>
<dbReference type="GeneID" id="52229027"/>
<name>A0A2Z5U2H5_9STRE</name>
<protein>
    <recommendedName>
        <fullName evidence="3">Nucleoid-associated protein</fullName>
    </recommendedName>
</protein>
<dbReference type="RefSeq" id="WP_120171369.1">
    <property type="nucleotide sequence ID" value="NZ_AP018400.1"/>
</dbReference>
<sequence length="319" mass="37126">MTIKVYVIDKIVTERKLDANKIKNIRELFNFLIGNKRSHLSVKCILPTEKQTNSSVLYEFKNCVAKDTFNFKKFADKLLSAETNEDGRRNETIRTGFLFVEQIGSSIKLIKLESTNAIDPETFAIRQDLGLDNSYYKICIFNNDFNDITIIDKSNTAAKFWYNKFLDLKLFRNSDNNTDTLIKLINNNLLFSTKLIKKENYEDIKDLSLEYVFESSSFDKITLTNKLVQAELIDTNDECEIFSEKSLDLDSEFDISKKMIIKHFKKSLPVSNITTIYTDNIIEMRKRQEVEYNSATGKLELNIQELYRPQVLQNLGIEE</sequence>
<gene>
    <name evidence="1" type="ORF">SR187_2270</name>
</gene>